<feature type="compositionally biased region" description="Low complexity" evidence="1">
    <location>
        <begin position="54"/>
        <end position="67"/>
    </location>
</feature>
<gene>
    <name evidence="2" type="ORF">V1478_006910</name>
</gene>
<dbReference type="AlphaFoldDB" id="A0ABD2B1P4"/>
<feature type="compositionally biased region" description="Pro residues" evidence="1">
    <location>
        <begin position="68"/>
        <end position="86"/>
    </location>
</feature>
<evidence type="ECO:0000313" key="3">
    <source>
        <dbReference type="Proteomes" id="UP001607302"/>
    </source>
</evidence>
<dbReference type="EMBL" id="JAUDFV010000133">
    <property type="protein sequence ID" value="KAL2726632.1"/>
    <property type="molecule type" value="Genomic_DNA"/>
</dbReference>
<reference evidence="2 3" key="1">
    <citation type="journal article" date="2024" name="Ann. Entomol. Soc. Am.">
        <title>Genomic analyses of the southern and eastern yellowjacket wasps (Hymenoptera: Vespidae) reveal evolutionary signatures of social life.</title>
        <authorList>
            <person name="Catto M.A."/>
            <person name="Caine P.B."/>
            <person name="Orr S.E."/>
            <person name="Hunt B.G."/>
            <person name="Goodisman M.A.D."/>
        </authorList>
    </citation>
    <scope>NUCLEOTIDE SEQUENCE [LARGE SCALE GENOMIC DNA]</scope>
    <source>
        <strain evidence="2">233</strain>
        <tissue evidence="2">Head and thorax</tissue>
    </source>
</reference>
<sequence length="170" mass="18537">MEELQLIPTVQSTIFASPPVSDEREGVSCSIPLLIQPKRTKGEIEIKGIREETTTTMRTTTTTTMRPPQTPSSTPIPTPTSSPSPSPRIISFNYSKTSLDGLPRSSFSNSFATCSDDEEDEYESRLARIVREPIDRGSGGEEAGKEGVVDVDVDDVDATPTSNAFWPLEN</sequence>
<comment type="caution">
    <text evidence="2">The sequence shown here is derived from an EMBL/GenBank/DDBJ whole genome shotgun (WGS) entry which is preliminary data.</text>
</comment>
<feature type="region of interest" description="Disordered" evidence="1">
    <location>
        <begin position="42"/>
        <end position="88"/>
    </location>
</feature>
<dbReference type="Proteomes" id="UP001607302">
    <property type="component" value="Unassembled WGS sequence"/>
</dbReference>
<proteinExistence type="predicted"/>
<evidence type="ECO:0000313" key="2">
    <source>
        <dbReference type="EMBL" id="KAL2726632.1"/>
    </source>
</evidence>
<accession>A0ABD2B1P4</accession>
<evidence type="ECO:0000256" key="1">
    <source>
        <dbReference type="SAM" id="MobiDB-lite"/>
    </source>
</evidence>
<feature type="region of interest" description="Disordered" evidence="1">
    <location>
        <begin position="133"/>
        <end position="170"/>
    </location>
</feature>
<feature type="compositionally biased region" description="Basic and acidic residues" evidence="1">
    <location>
        <begin position="133"/>
        <end position="148"/>
    </location>
</feature>
<name>A0ABD2B1P4_VESSQ</name>
<keyword evidence="3" id="KW-1185">Reference proteome</keyword>
<protein>
    <submittedName>
        <fullName evidence="2">Uncharacterized protein</fullName>
    </submittedName>
</protein>
<feature type="compositionally biased region" description="Basic and acidic residues" evidence="1">
    <location>
        <begin position="42"/>
        <end position="53"/>
    </location>
</feature>
<organism evidence="2 3">
    <name type="scientific">Vespula squamosa</name>
    <name type="common">Southern yellow jacket</name>
    <name type="synonym">Wasp</name>
    <dbReference type="NCBI Taxonomy" id="30214"/>
    <lineage>
        <taxon>Eukaryota</taxon>
        <taxon>Metazoa</taxon>
        <taxon>Ecdysozoa</taxon>
        <taxon>Arthropoda</taxon>
        <taxon>Hexapoda</taxon>
        <taxon>Insecta</taxon>
        <taxon>Pterygota</taxon>
        <taxon>Neoptera</taxon>
        <taxon>Endopterygota</taxon>
        <taxon>Hymenoptera</taxon>
        <taxon>Apocrita</taxon>
        <taxon>Aculeata</taxon>
        <taxon>Vespoidea</taxon>
        <taxon>Vespidae</taxon>
        <taxon>Vespinae</taxon>
        <taxon>Vespula</taxon>
    </lineage>
</organism>